<dbReference type="GO" id="GO:0060628">
    <property type="term" value="P:regulation of ER to Golgi vesicle-mediated transport"/>
    <property type="evidence" value="ECO:0007669"/>
    <property type="project" value="TreeGrafter"/>
</dbReference>
<dbReference type="AlphaFoldDB" id="A0AAF0DR30"/>
<feature type="region of interest" description="Disordered" evidence="1">
    <location>
        <begin position="116"/>
        <end position="135"/>
    </location>
</feature>
<gene>
    <name evidence="2" type="ORF">MBRA1_001165</name>
</gene>
<dbReference type="PANTHER" id="PTHR13520">
    <property type="entry name" value="RAD50-INTERACTING PROTEIN 1 RINT-1"/>
    <property type="match status" value="1"/>
</dbReference>
<dbReference type="InterPro" id="IPR007528">
    <property type="entry name" value="RINT1_Tip20"/>
</dbReference>
<dbReference type="EMBL" id="CP119951">
    <property type="protein sequence ID" value="WFC94535.1"/>
    <property type="molecule type" value="Genomic_DNA"/>
</dbReference>
<dbReference type="GO" id="GO:0070939">
    <property type="term" value="C:Dsl1/NZR complex"/>
    <property type="evidence" value="ECO:0007669"/>
    <property type="project" value="InterPro"/>
</dbReference>
<sequence>MSGGVARFEVPRYTLEELRAEPQRLMHYLQAPDTQCTEPNAYTSADLSLLPLLDERAEHPDPKEAAEHANHANQNALHVLQNVETNLRAILSSALGEDYNDDDLVETLQRLTEQLQVSTSKSTTQQHEEADDAPSETLEQLYIARNCTQLLAEADEVEAQAMARTDDVHAQMNALQRLTILVDGVSLSQQKDGLQFPKRAREELVRRRDALYGQLERRYHTALREALQAMHWPPPELENPDATKKREVKPVHILGNSQLEGAWSDVCELQLTGAELGLCGAPSCIKPLPLVSTSEIPGSTPAQPGSDAYVPLTAASILFQPILLRFRFHFDSDRSTNRLDKPEWFLRHMLALVQMNSELFAPAPDAWHPGGQIAELTRLRRPTSPDQPFRKRHILADTAAELLHNALYPLRKKIHASMPLLVSEPALLAHSIFQYLTFDADLREAYHPALMASDGRGAVRLADDVLGNDTWFKQWLDGERVFAQRRFDAVLESPTAWTLVQADTLTNENDPSLDAVAGPTRDADAAVDALTTTLSACTLTNILAGVTERYQPLHSLAQQCAFVIHVQRPLLSQFEVRLSRHMDAMEAMSSIFSRAIPGEIGSLDASSNNEEVRGTKGITRIMKALLSAEFVRQQLEEWSETSFFLDMNENIASLDKS</sequence>
<dbReference type="Proteomes" id="UP001216638">
    <property type="component" value="Chromosome 1"/>
</dbReference>
<name>A0AAF0DR30_9BASI</name>
<evidence type="ECO:0000313" key="2">
    <source>
        <dbReference type="EMBL" id="WFC94535.1"/>
    </source>
</evidence>
<dbReference type="Pfam" id="PF04437">
    <property type="entry name" value="RINT1_TIP1"/>
    <property type="match status" value="1"/>
</dbReference>
<dbReference type="PROSITE" id="PS51386">
    <property type="entry name" value="RINT1_TIP20"/>
    <property type="match status" value="1"/>
</dbReference>
<feature type="compositionally biased region" description="Polar residues" evidence="1">
    <location>
        <begin position="116"/>
        <end position="125"/>
    </location>
</feature>
<keyword evidence="3" id="KW-1185">Reference proteome</keyword>
<evidence type="ECO:0000313" key="3">
    <source>
        <dbReference type="Proteomes" id="UP001216638"/>
    </source>
</evidence>
<evidence type="ECO:0000256" key="1">
    <source>
        <dbReference type="SAM" id="MobiDB-lite"/>
    </source>
</evidence>
<proteinExistence type="predicted"/>
<organism evidence="2 3">
    <name type="scientific">Malassezia brasiliensis</name>
    <dbReference type="NCBI Taxonomy" id="1821822"/>
    <lineage>
        <taxon>Eukaryota</taxon>
        <taxon>Fungi</taxon>
        <taxon>Dikarya</taxon>
        <taxon>Basidiomycota</taxon>
        <taxon>Ustilaginomycotina</taxon>
        <taxon>Malasseziomycetes</taxon>
        <taxon>Malasseziales</taxon>
        <taxon>Malasseziaceae</taxon>
        <taxon>Malassezia</taxon>
    </lineage>
</organism>
<protein>
    <submittedName>
        <fullName evidence="2">Uncharacterized protein</fullName>
    </submittedName>
</protein>
<dbReference type="GO" id="GO:0006890">
    <property type="term" value="P:retrograde vesicle-mediated transport, Golgi to endoplasmic reticulum"/>
    <property type="evidence" value="ECO:0007669"/>
    <property type="project" value="InterPro"/>
</dbReference>
<dbReference type="PANTHER" id="PTHR13520:SF0">
    <property type="entry name" value="RAD50-INTERACTING PROTEIN 1"/>
    <property type="match status" value="1"/>
</dbReference>
<reference evidence="2" key="1">
    <citation type="submission" date="2023-03" db="EMBL/GenBank/DDBJ databases">
        <title>Mating type loci evolution in Malassezia.</title>
        <authorList>
            <person name="Coelho M.A."/>
        </authorList>
    </citation>
    <scope>NUCLEOTIDE SEQUENCE</scope>
    <source>
        <strain evidence="2">CBS 14135</strain>
    </source>
</reference>
<accession>A0AAF0DR30</accession>
<dbReference type="GO" id="GO:0006888">
    <property type="term" value="P:endoplasmic reticulum to Golgi vesicle-mediated transport"/>
    <property type="evidence" value="ECO:0007669"/>
    <property type="project" value="InterPro"/>
</dbReference>